<dbReference type="Gene3D" id="2.60.120.920">
    <property type="match status" value="1"/>
</dbReference>
<reference evidence="2" key="1">
    <citation type="submission" date="2022-11" db="EMBL/GenBank/DDBJ databases">
        <authorList>
            <person name="Scott C."/>
            <person name="Bruce N."/>
        </authorList>
    </citation>
    <scope>NUCLEOTIDE SEQUENCE</scope>
</reference>
<name>A0A9P1M7I8_9PEZI</name>
<feature type="region of interest" description="Disordered" evidence="1">
    <location>
        <begin position="1"/>
        <end position="95"/>
    </location>
</feature>
<sequence>MLHQCLTCVHQSNPPIDPIEHPHPERAVPAQPRSQAPKPATATAATTDDAPAAPPRDKPARTKKEALKKRESRGGVDGGSSRATPDPKLGQAAAAALDSNTCSPLRYKLALPRPADFEQPKGAVFTPHHEIVGPDGKEIQFHETSDHVYNKKNFHYTHCRADAGFPSSFYYRQTEPAPQGPHMSFEDASTHMYFDKLGNHITTDKGSAWRDPTSPSAKAGGEPAAANGHVRVGFSRREASLDAPVGFDAYSYGIRDKEGHKVHMSRPKSFFPAGEEICEGDVIGLEIKLPSEQLQRKILAGDYNPAVDNADEEPDPMAPAPNIVRDRIPIRFKSHIYFEKIDYHTTKDLEDLMNPSPAVSGPAAPPNPHHPVPALRTLPVLLVPPPGYDGAEEDEVDMVDLGDREDAPAAAKKTELRPKLSKLRPVVQRYVEQVVEDVICDVVDEVDFWLQDGGSKNVVPKAGEEKEASGTAVVPAQEEIKELVQDD</sequence>
<proteinExistence type="predicted"/>
<dbReference type="InterPro" id="IPR043136">
    <property type="entry name" value="B30.2/SPRY_sf"/>
</dbReference>
<dbReference type="InterPro" id="IPR037353">
    <property type="entry name" value="ASH2"/>
</dbReference>
<dbReference type="GO" id="GO:0000976">
    <property type="term" value="F:transcription cis-regulatory region binding"/>
    <property type="evidence" value="ECO:0007669"/>
    <property type="project" value="TreeGrafter"/>
</dbReference>
<gene>
    <name evidence="2" type="ORF">PPNO1_LOCUS485</name>
</gene>
<feature type="compositionally biased region" description="Low complexity" evidence="1">
    <location>
        <begin position="36"/>
        <end position="51"/>
    </location>
</feature>
<dbReference type="OrthoDB" id="10266026at2759"/>
<evidence type="ECO:0008006" key="4">
    <source>
        <dbReference type="Google" id="ProtNLM"/>
    </source>
</evidence>
<feature type="compositionally biased region" description="Basic and acidic residues" evidence="1">
    <location>
        <begin position="478"/>
        <end position="487"/>
    </location>
</feature>
<dbReference type="EMBL" id="CALLCH030000001">
    <property type="protein sequence ID" value="CAI4210684.1"/>
    <property type="molecule type" value="Genomic_DNA"/>
</dbReference>
<evidence type="ECO:0000313" key="3">
    <source>
        <dbReference type="Proteomes" id="UP000838763"/>
    </source>
</evidence>
<organism evidence="2 3">
    <name type="scientific">Parascedosporium putredinis</name>
    <dbReference type="NCBI Taxonomy" id="1442378"/>
    <lineage>
        <taxon>Eukaryota</taxon>
        <taxon>Fungi</taxon>
        <taxon>Dikarya</taxon>
        <taxon>Ascomycota</taxon>
        <taxon>Pezizomycotina</taxon>
        <taxon>Sordariomycetes</taxon>
        <taxon>Hypocreomycetidae</taxon>
        <taxon>Microascales</taxon>
        <taxon>Microascaceae</taxon>
        <taxon>Parascedosporium</taxon>
    </lineage>
</organism>
<dbReference type="CDD" id="cd12872">
    <property type="entry name" value="SPRY_Ash2"/>
    <property type="match status" value="1"/>
</dbReference>
<feature type="region of interest" description="Disordered" evidence="1">
    <location>
        <begin position="204"/>
        <end position="226"/>
    </location>
</feature>
<dbReference type="AlphaFoldDB" id="A0A9P1M7I8"/>
<dbReference type="PANTHER" id="PTHR10598">
    <property type="entry name" value="SET1/ASH2 HISTONE METHYLTRANSFERASE COMPLEX SUBUNIT ASH2"/>
    <property type="match status" value="1"/>
</dbReference>
<keyword evidence="3" id="KW-1185">Reference proteome</keyword>
<dbReference type="Proteomes" id="UP000838763">
    <property type="component" value="Unassembled WGS sequence"/>
</dbReference>
<protein>
    <recommendedName>
        <fullName evidence="4">SPRY domain-containing protein</fullName>
    </recommendedName>
</protein>
<evidence type="ECO:0000256" key="1">
    <source>
        <dbReference type="SAM" id="MobiDB-lite"/>
    </source>
</evidence>
<evidence type="ECO:0000313" key="2">
    <source>
        <dbReference type="EMBL" id="CAI4210684.1"/>
    </source>
</evidence>
<feature type="compositionally biased region" description="Basic and acidic residues" evidence="1">
    <location>
        <begin position="55"/>
        <end position="74"/>
    </location>
</feature>
<comment type="caution">
    <text evidence="2">The sequence shown here is derived from an EMBL/GenBank/DDBJ whole genome shotgun (WGS) entry which is preliminary data.</text>
</comment>
<dbReference type="PANTHER" id="PTHR10598:SF0">
    <property type="entry name" value="SET1_ASH2 HISTONE METHYLTRANSFERASE COMPLEX SUBUNIT ASH2"/>
    <property type="match status" value="1"/>
</dbReference>
<feature type="region of interest" description="Disordered" evidence="1">
    <location>
        <begin position="460"/>
        <end position="487"/>
    </location>
</feature>
<accession>A0A9P1M7I8</accession>
<dbReference type="GO" id="GO:0048188">
    <property type="term" value="C:Set1C/COMPASS complex"/>
    <property type="evidence" value="ECO:0007669"/>
    <property type="project" value="InterPro"/>
</dbReference>